<accession>A0ABQ6I2J3</accession>
<feature type="domain" description="ABC transporter" evidence="5">
    <location>
        <begin position="6"/>
        <end position="254"/>
    </location>
</feature>
<dbReference type="Proteomes" id="UP001157091">
    <property type="component" value="Unassembled WGS sequence"/>
</dbReference>
<dbReference type="InterPro" id="IPR027417">
    <property type="entry name" value="P-loop_NTPase"/>
</dbReference>
<evidence type="ECO:0000256" key="3">
    <source>
        <dbReference type="ARBA" id="ARBA00022741"/>
    </source>
</evidence>
<dbReference type="InterPro" id="IPR050319">
    <property type="entry name" value="ABC_transp_ATP-bind"/>
</dbReference>
<dbReference type="NCBIfam" id="NF008453">
    <property type="entry name" value="PRK11308.1"/>
    <property type="match status" value="2"/>
</dbReference>
<keyword evidence="3" id="KW-0547">Nucleotide-binding</keyword>
<proteinExistence type="inferred from homology"/>
<evidence type="ECO:0000256" key="4">
    <source>
        <dbReference type="ARBA" id="ARBA00022840"/>
    </source>
</evidence>
<keyword evidence="2" id="KW-0813">Transport</keyword>
<dbReference type="InterPro" id="IPR003593">
    <property type="entry name" value="AAA+_ATPase"/>
</dbReference>
<reference evidence="7" key="1">
    <citation type="journal article" date="2019" name="Int. J. Syst. Evol. Microbiol.">
        <title>The Global Catalogue of Microorganisms (GCM) 10K type strain sequencing project: providing services to taxonomists for standard genome sequencing and annotation.</title>
        <authorList>
            <consortium name="The Broad Institute Genomics Platform"/>
            <consortium name="The Broad Institute Genome Sequencing Center for Infectious Disease"/>
            <person name="Wu L."/>
            <person name="Ma J."/>
        </authorList>
    </citation>
    <scope>NUCLEOTIDE SEQUENCE [LARGE SCALE GENOMIC DNA]</scope>
    <source>
        <strain evidence="7">NBRC 106348</strain>
    </source>
</reference>
<dbReference type="CDD" id="cd03257">
    <property type="entry name" value="ABC_NikE_OppD_transporters"/>
    <property type="match status" value="2"/>
</dbReference>
<dbReference type="PROSITE" id="PS00211">
    <property type="entry name" value="ABC_TRANSPORTER_1"/>
    <property type="match status" value="1"/>
</dbReference>
<dbReference type="InterPro" id="IPR013563">
    <property type="entry name" value="Oligopep_ABC_C"/>
</dbReference>
<dbReference type="EMBL" id="BSUK01000001">
    <property type="protein sequence ID" value="GMA24452.1"/>
    <property type="molecule type" value="Genomic_DNA"/>
</dbReference>
<dbReference type="SMART" id="SM00382">
    <property type="entry name" value="AAA"/>
    <property type="match status" value="2"/>
</dbReference>
<evidence type="ECO:0000256" key="1">
    <source>
        <dbReference type="ARBA" id="ARBA00005417"/>
    </source>
</evidence>
<evidence type="ECO:0000313" key="7">
    <source>
        <dbReference type="Proteomes" id="UP001157091"/>
    </source>
</evidence>
<feature type="domain" description="ABC transporter" evidence="5">
    <location>
        <begin position="285"/>
        <end position="531"/>
    </location>
</feature>
<comment type="similarity">
    <text evidence="1">Belongs to the ABC transporter superfamily.</text>
</comment>
<gene>
    <name evidence="6" type="ORF">GCM10025864_22110</name>
</gene>
<dbReference type="Gene3D" id="3.40.50.300">
    <property type="entry name" value="P-loop containing nucleotide triphosphate hydrolases"/>
    <property type="match status" value="2"/>
</dbReference>
<dbReference type="PANTHER" id="PTHR43776:SF7">
    <property type="entry name" value="D,D-DIPEPTIDE TRANSPORT ATP-BINDING PROTEIN DDPF-RELATED"/>
    <property type="match status" value="1"/>
</dbReference>
<protein>
    <submittedName>
        <fullName evidence="6">ABC transporter ATP-binding protein</fullName>
    </submittedName>
</protein>
<dbReference type="GO" id="GO:0005524">
    <property type="term" value="F:ATP binding"/>
    <property type="evidence" value="ECO:0007669"/>
    <property type="project" value="UniProtKB-KW"/>
</dbReference>
<comment type="caution">
    <text evidence="6">The sequence shown here is derived from an EMBL/GenBank/DDBJ whole genome shotgun (WGS) entry which is preliminary data.</text>
</comment>
<dbReference type="PANTHER" id="PTHR43776">
    <property type="entry name" value="TRANSPORT ATP-BINDING PROTEIN"/>
    <property type="match status" value="1"/>
</dbReference>
<dbReference type="RefSeq" id="WP_284293254.1">
    <property type="nucleotide sequence ID" value="NZ_BSUK01000001.1"/>
</dbReference>
<evidence type="ECO:0000256" key="2">
    <source>
        <dbReference type="ARBA" id="ARBA00022448"/>
    </source>
</evidence>
<keyword evidence="4 6" id="KW-0067">ATP-binding</keyword>
<evidence type="ECO:0000259" key="5">
    <source>
        <dbReference type="PROSITE" id="PS50893"/>
    </source>
</evidence>
<dbReference type="Pfam" id="PF08352">
    <property type="entry name" value="oligo_HPY"/>
    <property type="match status" value="2"/>
</dbReference>
<keyword evidence="7" id="KW-1185">Reference proteome</keyword>
<dbReference type="Pfam" id="PF00005">
    <property type="entry name" value="ABC_tran"/>
    <property type="match status" value="2"/>
</dbReference>
<name>A0ABQ6I2J3_9MICO</name>
<dbReference type="NCBIfam" id="NF007739">
    <property type="entry name" value="PRK10419.1"/>
    <property type="match status" value="2"/>
</dbReference>
<sequence length="539" mass="57745">MSVATVRGLRITFPGPDGPVTAVQGLDLDVERGTCVAIVGESGSGKTVTARALAGLLPRTATWSADTFELAGRDVRGADERAWRRLRGRTIGFVLQDALVSLDPLRTLGAEVGETLRTHRLARGRRAVADRVHALLGSVGVPEPEVRARQYPHQLSGGLRQRGLIASGLAGDPDLLVADEPTTALDVTVQAQILDLLALEKQRGATILLISHDLAVVSRIADRVLVMRAGEVVEQGATDDVLRRPQHEYTRELLRAVPSASSKGLRLVDRTPLVRPEPDRADVVLAAEHLRKTYRVHGRGGASELVAADDVSLEIARGETLGIVGESGSGKTTVARIVLGLVEPDAGTVTPGGEPWTGVPEARRRHLRRDVQLIAQDPLGSFDPRYTVGRIVAESLDAVGVRGEERRRRVAEVLDQVRLGASFADRHPRTLSGGQRQRVSIARALAPHPRLLVADEPVSALDVSVQAGILDLLGELQAETGTSVLFISHDLGVVHHVADRVLVMTGGRVVEQGDVDDVFHRPQHEYTQALLAALPALAA</sequence>
<dbReference type="PROSITE" id="PS50893">
    <property type="entry name" value="ABC_TRANSPORTER_2"/>
    <property type="match status" value="2"/>
</dbReference>
<dbReference type="SUPFAM" id="SSF52540">
    <property type="entry name" value="P-loop containing nucleoside triphosphate hydrolases"/>
    <property type="match status" value="2"/>
</dbReference>
<evidence type="ECO:0000313" key="6">
    <source>
        <dbReference type="EMBL" id="GMA24452.1"/>
    </source>
</evidence>
<dbReference type="InterPro" id="IPR003439">
    <property type="entry name" value="ABC_transporter-like_ATP-bd"/>
</dbReference>
<organism evidence="6 7">
    <name type="scientific">Luteimicrobium album</name>
    <dbReference type="NCBI Taxonomy" id="1054550"/>
    <lineage>
        <taxon>Bacteria</taxon>
        <taxon>Bacillati</taxon>
        <taxon>Actinomycetota</taxon>
        <taxon>Actinomycetes</taxon>
        <taxon>Micrococcales</taxon>
        <taxon>Luteimicrobium</taxon>
    </lineage>
</organism>
<dbReference type="InterPro" id="IPR017871">
    <property type="entry name" value="ABC_transporter-like_CS"/>
</dbReference>